<proteinExistence type="predicted"/>
<dbReference type="AlphaFoldDB" id="A0A975BPM2"/>
<evidence type="ECO:0000313" key="2">
    <source>
        <dbReference type="Proteomes" id="UP000663722"/>
    </source>
</evidence>
<accession>A0A975BPM2</accession>
<reference evidence="1" key="1">
    <citation type="journal article" date="2021" name="Microb. Physiol.">
        <title>Proteogenomic Insights into the Physiology of Marine, Sulfate-Reducing, Filamentous Desulfonema limicola and Desulfonema magnum.</title>
        <authorList>
            <person name="Schnaars V."/>
            <person name="Wohlbrand L."/>
            <person name="Scheve S."/>
            <person name="Hinrichs C."/>
            <person name="Reinhardt R."/>
            <person name="Rabus R."/>
        </authorList>
    </citation>
    <scope>NUCLEOTIDE SEQUENCE</scope>
    <source>
        <strain evidence="1">4be13</strain>
    </source>
</reference>
<gene>
    <name evidence="1" type="ORF">dnm_051650</name>
</gene>
<dbReference type="KEGG" id="dmm:dnm_051650"/>
<dbReference type="EMBL" id="CP061800">
    <property type="protein sequence ID" value="QTA89117.1"/>
    <property type="molecule type" value="Genomic_DNA"/>
</dbReference>
<name>A0A975BPM2_9BACT</name>
<keyword evidence="2" id="KW-1185">Reference proteome</keyword>
<dbReference type="Proteomes" id="UP000663722">
    <property type="component" value="Chromosome"/>
</dbReference>
<evidence type="ECO:0000313" key="1">
    <source>
        <dbReference type="EMBL" id="QTA89117.1"/>
    </source>
</evidence>
<protein>
    <submittedName>
        <fullName evidence="1">Uncharacterized protein</fullName>
    </submittedName>
</protein>
<sequence length="47" mass="5527">MIKKFSFADPHRADHLSEPDILLNSLTIWAKKYPYFSFPWFASLPLS</sequence>
<organism evidence="1 2">
    <name type="scientific">Desulfonema magnum</name>
    <dbReference type="NCBI Taxonomy" id="45655"/>
    <lineage>
        <taxon>Bacteria</taxon>
        <taxon>Pseudomonadati</taxon>
        <taxon>Thermodesulfobacteriota</taxon>
        <taxon>Desulfobacteria</taxon>
        <taxon>Desulfobacterales</taxon>
        <taxon>Desulfococcaceae</taxon>
        <taxon>Desulfonema</taxon>
    </lineage>
</organism>